<sequence>MREAHSCEIVLVKDCQWSLGLSSCFVSFPFETMIARNLARNVHARAFCSRNLSAASLVGKAFTTSFARTFSVRANPVVVAPQNVAKRCISVRRASNSSHDDVSEDTLKAQDLVSKLQSHPEIRQLLQEFQELIVTKGFNPEKPPSFMEMMKLFAHKDVCDLVAKLKVKLDEAGIKISRDDMGSLMKLFK</sequence>
<dbReference type="EMBL" id="CP038484">
    <property type="protein sequence ID" value="QFZ25202.1"/>
    <property type="molecule type" value="Genomic_DNA"/>
</dbReference>
<gene>
    <name evidence="1" type="ORF">EJF14_10293</name>
</gene>
<keyword evidence="2" id="KW-1185">Reference proteome</keyword>
<protein>
    <submittedName>
        <fullName evidence="1">Uncharacterized protein</fullName>
    </submittedName>
</protein>
<organism evidence="1 2">
    <name type="scientific">Clavispora lusitaniae</name>
    <name type="common">Candida lusitaniae</name>
    <dbReference type="NCBI Taxonomy" id="36911"/>
    <lineage>
        <taxon>Eukaryota</taxon>
        <taxon>Fungi</taxon>
        <taxon>Dikarya</taxon>
        <taxon>Ascomycota</taxon>
        <taxon>Saccharomycotina</taxon>
        <taxon>Pichiomycetes</taxon>
        <taxon>Metschnikowiaceae</taxon>
        <taxon>Clavispora</taxon>
    </lineage>
</organism>
<reference evidence="2" key="1">
    <citation type="journal article" date="2019" name="MBio">
        <title>Comparative genomics for the elucidation of multidrug resistance (MDR) in Candida lusitaniae.</title>
        <authorList>
            <person name="Kannan A."/>
            <person name="Asner S.A."/>
            <person name="Trachsel E."/>
            <person name="Kelly S."/>
            <person name="Parker J."/>
            <person name="Sanglard D."/>
        </authorList>
    </citation>
    <scope>NUCLEOTIDE SEQUENCE [LARGE SCALE GENOMIC DNA]</scope>
    <source>
        <strain evidence="2">P1</strain>
    </source>
</reference>
<accession>A0ACD0WCF8</accession>
<evidence type="ECO:0000313" key="1">
    <source>
        <dbReference type="EMBL" id="QFZ25202.1"/>
    </source>
</evidence>
<proteinExistence type="predicted"/>
<dbReference type="Proteomes" id="UP000326582">
    <property type="component" value="Chromosome 1"/>
</dbReference>
<evidence type="ECO:0000313" key="2">
    <source>
        <dbReference type="Proteomes" id="UP000326582"/>
    </source>
</evidence>
<name>A0ACD0WCF8_CLALS</name>